<reference evidence="3" key="1">
    <citation type="submission" date="2013-09" db="EMBL/GenBank/DDBJ databases">
        <title>Corchorus olitorius genome sequencing.</title>
        <authorList>
            <person name="Alam M."/>
            <person name="Haque M.S."/>
            <person name="Islam M.S."/>
            <person name="Emdad E.M."/>
            <person name="Islam M.M."/>
            <person name="Ahmed B."/>
            <person name="Halim A."/>
            <person name="Hossen Q.M.M."/>
            <person name="Hossain M.Z."/>
            <person name="Ahmed R."/>
            <person name="Khan M.M."/>
            <person name="Islam R."/>
            <person name="Rashid M.M."/>
            <person name="Khan S.A."/>
            <person name="Rahman M.S."/>
            <person name="Alam M."/>
            <person name="Yahiya A.S."/>
            <person name="Khan M.S."/>
            <person name="Azam M.S."/>
            <person name="Haque T."/>
            <person name="Lashkar M.Z.H."/>
            <person name="Akhand A.I."/>
            <person name="Morshed G."/>
            <person name="Roy S."/>
            <person name="Uddin K.S."/>
            <person name="Rabeya T."/>
            <person name="Hossain A.S."/>
            <person name="Chowdhury A."/>
            <person name="Snigdha A.R."/>
            <person name="Mortoza M.S."/>
            <person name="Matin S.A."/>
            <person name="Hoque S.M.E."/>
            <person name="Islam M.K."/>
            <person name="Roy D.K."/>
            <person name="Haider R."/>
            <person name="Moosa M.M."/>
            <person name="Elias S.M."/>
            <person name="Hasan A.M."/>
            <person name="Jahan S."/>
            <person name="Shafiuddin M."/>
            <person name="Mahmood N."/>
            <person name="Shommy N.S."/>
        </authorList>
    </citation>
    <scope>NUCLEOTIDE SEQUENCE [LARGE SCALE GENOMIC DNA]</scope>
    <source>
        <strain evidence="3">cv. O-4</strain>
    </source>
</reference>
<proteinExistence type="predicted"/>
<evidence type="ECO:0000256" key="1">
    <source>
        <dbReference type="SAM" id="MobiDB-lite"/>
    </source>
</evidence>
<evidence type="ECO:0000313" key="2">
    <source>
        <dbReference type="EMBL" id="OMO91496.1"/>
    </source>
</evidence>
<comment type="caution">
    <text evidence="2">The sequence shown here is derived from an EMBL/GenBank/DDBJ whole genome shotgun (WGS) entry which is preliminary data.</text>
</comment>
<accession>A0A1R3J9N5</accession>
<dbReference type="EMBL" id="AWUE01016447">
    <property type="protein sequence ID" value="OMO91496.1"/>
    <property type="molecule type" value="Genomic_DNA"/>
</dbReference>
<name>A0A1R3J9N5_9ROSI</name>
<dbReference type="Proteomes" id="UP000187203">
    <property type="component" value="Unassembled WGS sequence"/>
</dbReference>
<feature type="compositionally biased region" description="Basic residues" evidence="1">
    <location>
        <begin position="40"/>
        <end position="57"/>
    </location>
</feature>
<feature type="region of interest" description="Disordered" evidence="1">
    <location>
        <begin position="37"/>
        <end position="75"/>
    </location>
</feature>
<sequence>MDLKYKFSLRQQNKATDSIDPIRFLAYRYFEEMSRIQTAGKRKRARSKPERNRRKGPSSRAITLDTLRETAVSHV</sequence>
<keyword evidence="3" id="KW-1185">Reference proteome</keyword>
<dbReference type="AlphaFoldDB" id="A0A1R3J9N5"/>
<organism evidence="2 3">
    <name type="scientific">Corchorus olitorius</name>
    <dbReference type="NCBI Taxonomy" id="93759"/>
    <lineage>
        <taxon>Eukaryota</taxon>
        <taxon>Viridiplantae</taxon>
        <taxon>Streptophyta</taxon>
        <taxon>Embryophyta</taxon>
        <taxon>Tracheophyta</taxon>
        <taxon>Spermatophyta</taxon>
        <taxon>Magnoliopsida</taxon>
        <taxon>eudicotyledons</taxon>
        <taxon>Gunneridae</taxon>
        <taxon>Pentapetalae</taxon>
        <taxon>rosids</taxon>
        <taxon>malvids</taxon>
        <taxon>Malvales</taxon>
        <taxon>Malvaceae</taxon>
        <taxon>Grewioideae</taxon>
        <taxon>Apeibeae</taxon>
        <taxon>Corchorus</taxon>
    </lineage>
</organism>
<protein>
    <submittedName>
        <fullName evidence="2">Uncharacterized protein</fullName>
    </submittedName>
</protein>
<evidence type="ECO:0000313" key="3">
    <source>
        <dbReference type="Proteomes" id="UP000187203"/>
    </source>
</evidence>
<gene>
    <name evidence="2" type="ORF">COLO4_18332</name>
</gene>